<dbReference type="InterPro" id="IPR001279">
    <property type="entry name" value="Metallo-B-lactamas"/>
</dbReference>
<feature type="transmembrane region" description="Helical" evidence="6">
    <location>
        <begin position="438"/>
        <end position="459"/>
    </location>
</feature>
<feature type="transmembrane region" description="Helical" evidence="6">
    <location>
        <begin position="372"/>
        <end position="390"/>
    </location>
</feature>
<dbReference type="InterPro" id="IPR025405">
    <property type="entry name" value="DUF4131"/>
</dbReference>
<feature type="transmembrane region" description="Helical" evidence="6">
    <location>
        <begin position="509"/>
        <end position="531"/>
    </location>
</feature>
<keyword evidence="4 6" id="KW-1133">Transmembrane helix</keyword>
<dbReference type="Pfam" id="PF13567">
    <property type="entry name" value="DUF4131"/>
    <property type="match status" value="1"/>
</dbReference>
<feature type="transmembrane region" description="Helical" evidence="6">
    <location>
        <begin position="410"/>
        <end position="431"/>
    </location>
</feature>
<comment type="caution">
    <text evidence="8">The sequence shown here is derived from an EMBL/GenBank/DDBJ whole genome shotgun (WGS) entry which is preliminary data.</text>
</comment>
<name>A0A953LK26_SYMTR</name>
<dbReference type="Proteomes" id="UP000732377">
    <property type="component" value="Unassembled WGS sequence"/>
</dbReference>
<reference evidence="8" key="1">
    <citation type="submission" date="2017-11" db="EMBL/GenBank/DDBJ databases">
        <title>Three new genomes from thermophilic consortium.</title>
        <authorList>
            <person name="Quaggio R."/>
            <person name="Amgarten D."/>
            <person name="Setubal J.C."/>
        </authorList>
    </citation>
    <scope>NUCLEOTIDE SEQUENCE</scope>
    <source>
        <strain evidence="8">ZCTH01-B2</strain>
    </source>
</reference>
<dbReference type="InterPro" id="IPR052159">
    <property type="entry name" value="Competence_DNA_uptake"/>
</dbReference>
<keyword evidence="5 6" id="KW-0472">Membrane</keyword>
<feature type="transmembrane region" description="Helical" evidence="6">
    <location>
        <begin position="316"/>
        <end position="335"/>
    </location>
</feature>
<evidence type="ECO:0000256" key="3">
    <source>
        <dbReference type="ARBA" id="ARBA00022692"/>
    </source>
</evidence>
<dbReference type="PANTHER" id="PTHR30619">
    <property type="entry name" value="DNA INTERNALIZATION/COMPETENCE PROTEIN COMEC/REC2"/>
    <property type="match status" value="1"/>
</dbReference>
<evidence type="ECO:0000256" key="5">
    <source>
        <dbReference type="ARBA" id="ARBA00023136"/>
    </source>
</evidence>
<keyword evidence="2" id="KW-1003">Cell membrane</keyword>
<dbReference type="PANTHER" id="PTHR30619:SF1">
    <property type="entry name" value="RECOMBINATION PROTEIN 2"/>
    <property type="match status" value="1"/>
</dbReference>
<dbReference type="GO" id="GO:0030420">
    <property type="term" value="P:establishment of competence for transformation"/>
    <property type="evidence" value="ECO:0007669"/>
    <property type="project" value="InterPro"/>
</dbReference>
<feature type="transmembrane region" description="Helical" evidence="6">
    <location>
        <begin position="275"/>
        <end position="304"/>
    </location>
</feature>
<feature type="transmembrane region" description="Helical" evidence="6">
    <location>
        <begin position="341"/>
        <end position="360"/>
    </location>
</feature>
<proteinExistence type="predicted"/>
<protein>
    <submittedName>
        <fullName evidence="8">DNA internalization-related competence protein ComEC/Rec2</fullName>
    </submittedName>
</protein>
<dbReference type="CDD" id="cd07731">
    <property type="entry name" value="ComA-like_MBL-fold"/>
    <property type="match status" value="1"/>
</dbReference>
<gene>
    <name evidence="8" type="ORF">CWE10_10005</name>
</gene>
<organism evidence="8 9">
    <name type="scientific">Symbiobacterium thermophilum</name>
    <dbReference type="NCBI Taxonomy" id="2734"/>
    <lineage>
        <taxon>Bacteria</taxon>
        <taxon>Bacillati</taxon>
        <taxon>Bacillota</taxon>
        <taxon>Clostridia</taxon>
        <taxon>Eubacteriales</taxon>
        <taxon>Symbiobacteriaceae</taxon>
        <taxon>Symbiobacterium</taxon>
    </lineage>
</organism>
<accession>A0A953LK26</accession>
<comment type="subcellular location">
    <subcellularLocation>
        <location evidence="1">Cell membrane</location>
        <topology evidence="1">Multi-pass membrane protein</topology>
    </subcellularLocation>
</comment>
<evidence type="ECO:0000259" key="7">
    <source>
        <dbReference type="SMART" id="SM00849"/>
    </source>
</evidence>
<dbReference type="Pfam" id="PF00753">
    <property type="entry name" value="Lactamase_B"/>
    <property type="match status" value="1"/>
</dbReference>
<keyword evidence="3 6" id="KW-0812">Transmembrane</keyword>
<evidence type="ECO:0000256" key="2">
    <source>
        <dbReference type="ARBA" id="ARBA00022475"/>
    </source>
</evidence>
<dbReference type="AlphaFoldDB" id="A0A953LK26"/>
<dbReference type="InterPro" id="IPR004477">
    <property type="entry name" value="ComEC_N"/>
</dbReference>
<feature type="domain" description="Metallo-beta-lactamase" evidence="7">
    <location>
        <begin position="551"/>
        <end position="761"/>
    </location>
</feature>
<dbReference type="Gene3D" id="3.60.15.10">
    <property type="entry name" value="Ribonuclease Z/Hydroxyacylglutathione hydrolase-like"/>
    <property type="match status" value="1"/>
</dbReference>
<dbReference type="EMBL" id="PIUK01000087">
    <property type="protein sequence ID" value="MBY6276532.1"/>
    <property type="molecule type" value="Genomic_DNA"/>
</dbReference>
<dbReference type="SUPFAM" id="SSF56281">
    <property type="entry name" value="Metallo-hydrolase/oxidoreductase"/>
    <property type="match status" value="1"/>
</dbReference>
<evidence type="ECO:0000256" key="1">
    <source>
        <dbReference type="ARBA" id="ARBA00004651"/>
    </source>
</evidence>
<feature type="transmembrane region" description="Helical" evidence="6">
    <location>
        <begin position="471"/>
        <end position="488"/>
    </location>
</feature>
<evidence type="ECO:0000256" key="4">
    <source>
        <dbReference type="ARBA" id="ARBA00022989"/>
    </source>
</evidence>
<dbReference type="InterPro" id="IPR004797">
    <property type="entry name" value="Competence_ComEC/Rec2"/>
</dbReference>
<dbReference type="GO" id="GO:0005886">
    <property type="term" value="C:plasma membrane"/>
    <property type="evidence" value="ECO:0007669"/>
    <property type="project" value="UniProtKB-SubCell"/>
</dbReference>
<evidence type="ECO:0000256" key="6">
    <source>
        <dbReference type="SAM" id="Phobius"/>
    </source>
</evidence>
<feature type="transmembrane region" description="Helical" evidence="6">
    <location>
        <begin position="240"/>
        <end position="263"/>
    </location>
</feature>
<dbReference type="Pfam" id="PF03772">
    <property type="entry name" value="Competence"/>
    <property type="match status" value="1"/>
</dbReference>
<dbReference type="InterPro" id="IPR035681">
    <property type="entry name" value="ComA-like_MBL"/>
</dbReference>
<dbReference type="NCBIfam" id="TIGR00361">
    <property type="entry name" value="ComEC_Rec2"/>
    <property type="match status" value="1"/>
</dbReference>
<evidence type="ECO:0000313" key="8">
    <source>
        <dbReference type="EMBL" id="MBY6276532.1"/>
    </source>
</evidence>
<feature type="transmembrane region" description="Helical" evidence="6">
    <location>
        <begin position="53"/>
        <end position="71"/>
    </location>
</feature>
<dbReference type="NCBIfam" id="TIGR00360">
    <property type="entry name" value="ComEC_N-term"/>
    <property type="match status" value="1"/>
</dbReference>
<sequence>MVVGGLPVHNRPALLLAVAFALGILAAEWVRPHPVLCAAILVPLAALAAGRRGGALLLAAIALAGAARWSYVQTAGRGNLDAWTDRRVTLVGTVVSEPALQADGRVTYIVAAEAAQGQPARGRVRVAQRGGTAPAYGERVAATGVLTPPAPARRPGGFDEAAYLARQSVYLVMESGPVERMGPGRVDWFRRVAVATRLRLEAVLQQALPEREAALMAGLLFGSRGHLPEDVADAFRGAGVFHLLAVSGGNVAMVVMPLLWLLYRAGLGRRAAAALAVPAVVFFIFLTGASPSVLRAGLMAVLVLAGDILGRERDALNTLGAAAALLLMGVPGLLFDLGFQLSVAATLGILLLAGPIRGWLEPRLARALPGKPPSWLSAGLAATLAAQALVEPLSLHAFGLFSPVGPLANLAVIPYVGLLVPFGLATVLLGLFAPPAVWLLGVAGRGALVGLVYMVKALASVPLAQVDVGRLPPGWALGWYAALAWAALPEARRIPAALWARLRACRRAVRAGGALAGALALLAAAGAALSWRLALAAPPDALELVVLDVGQGDAILVKAPGDHAALVDAGPAYEFGTGGGRFDAGAAVVVPHLRRIGVRRLDLFVLTHPDVDHVGGAGSVLRALPVGQVLVSTPRAEEVHHVSALETARALGVPVRVPQEGEVLRLGEEVFLEVLGPPSPPITGSRSDDNANCVALRVVYRQVAFLLACDLEAVAEERLVERGRLLRADVLKVSHHGSRFSTGDRFLEAVRPRYAVISAGAGNPFGHPHADVLDRLSRAGAEIWRTDRHGTVTVRTDGFQVRVEGSRGRPPGAPGRPLLPWSGRLIGVW</sequence>
<dbReference type="SMART" id="SM00849">
    <property type="entry name" value="Lactamase_B"/>
    <property type="match status" value="1"/>
</dbReference>
<dbReference type="InterPro" id="IPR036866">
    <property type="entry name" value="RibonucZ/Hydroxyglut_hydro"/>
</dbReference>
<evidence type="ECO:0000313" key="9">
    <source>
        <dbReference type="Proteomes" id="UP000732377"/>
    </source>
</evidence>